<keyword evidence="8 9" id="KW-0067">ATP-binding</keyword>
<feature type="domain" description="Arginosuccinate synthase C-terminal" evidence="11">
    <location>
        <begin position="181"/>
        <end position="400"/>
    </location>
</feature>
<dbReference type="Proteomes" id="UP000501991">
    <property type="component" value="Chromosome"/>
</dbReference>
<dbReference type="RefSeq" id="WP_173765697.1">
    <property type="nucleotide sequence ID" value="NZ_CP048836.1"/>
</dbReference>
<dbReference type="InterPro" id="IPR048267">
    <property type="entry name" value="Arginosuc_syn_N"/>
</dbReference>
<sequence length="409" mass="45972">MSDVKKVVLAYSGGLDTSVILKWLQDTYQCEVVTFTADLGQGEELDPAREKALKFGIKPENIFIDDLREEFVRDFVFPMFRANTVYEGEYLLGTSIARPLISKRQIEIARATGADAVSHGATGKGNDQVRFELGYYALMPNVKVIAPWREWDLLSREKLLKYAEQAGIPIEMKHRQGGAPYSMDANLLHISYEGRHLENPSAEAEESMWRWTVSPEAAPDAAEYLDLEFEKGDLVAINGERMAAHELLARLNALGGKHGIGRLDLVENRYVGMKSRGCYETPGGTILLKAHRAIESITLDREVAHLKDDLMPRYASMIYNGYWWAPERLAIQALIDQTQQTVNGWVRVKLYKGNVIVVARDSKTDSLFDPTIATFEDDAGAYNQADAHGFIRLNALRMRIAENARNTRG</sequence>
<organism evidence="12 13">
    <name type="scientific">Nitrogeniibacter mangrovi</name>
    <dbReference type="NCBI Taxonomy" id="2016596"/>
    <lineage>
        <taxon>Bacteria</taxon>
        <taxon>Pseudomonadati</taxon>
        <taxon>Pseudomonadota</taxon>
        <taxon>Betaproteobacteria</taxon>
        <taxon>Rhodocyclales</taxon>
        <taxon>Zoogloeaceae</taxon>
        <taxon>Nitrogeniibacter</taxon>
    </lineage>
</organism>
<evidence type="ECO:0000256" key="8">
    <source>
        <dbReference type="ARBA" id="ARBA00022840"/>
    </source>
</evidence>
<evidence type="ECO:0000256" key="7">
    <source>
        <dbReference type="ARBA" id="ARBA00022741"/>
    </source>
</evidence>
<dbReference type="Pfam" id="PF00764">
    <property type="entry name" value="Arginosuc_synth"/>
    <property type="match status" value="1"/>
</dbReference>
<feature type="binding site" evidence="9">
    <location>
        <position position="182"/>
    </location>
    <ligand>
        <name>L-citrulline</name>
        <dbReference type="ChEBI" id="CHEBI:57743"/>
    </ligand>
</feature>
<dbReference type="FunFam" id="3.40.50.620:FF:000019">
    <property type="entry name" value="Argininosuccinate synthase"/>
    <property type="match status" value="1"/>
</dbReference>
<comment type="similarity">
    <text evidence="9">Belongs to the argininosuccinate synthase family. Type 1 subfamily.</text>
</comment>
<dbReference type="InterPro" id="IPR023434">
    <property type="entry name" value="Arginosuc_synth_type_1_subfam"/>
</dbReference>
<dbReference type="GO" id="GO:0006526">
    <property type="term" value="P:L-arginine biosynthetic process"/>
    <property type="evidence" value="ECO:0007669"/>
    <property type="project" value="UniProtKB-UniRule"/>
</dbReference>
<proteinExistence type="inferred from homology"/>
<evidence type="ECO:0000256" key="1">
    <source>
        <dbReference type="ARBA" id="ARBA00004967"/>
    </source>
</evidence>
<dbReference type="FunFam" id="3.90.1260.10:FF:000007">
    <property type="entry name" value="Argininosuccinate synthase"/>
    <property type="match status" value="1"/>
</dbReference>
<evidence type="ECO:0000259" key="10">
    <source>
        <dbReference type="Pfam" id="PF00764"/>
    </source>
</evidence>
<keyword evidence="5 9" id="KW-0436">Ligase</keyword>
<dbReference type="GO" id="GO:0005737">
    <property type="term" value="C:cytoplasm"/>
    <property type="evidence" value="ECO:0007669"/>
    <property type="project" value="UniProtKB-SubCell"/>
</dbReference>
<dbReference type="KEGG" id="azq:G3580_11655"/>
<name>A0A6C1B7L8_9RHOO</name>
<dbReference type="SUPFAM" id="SSF52402">
    <property type="entry name" value="Adenine nucleotide alpha hydrolases-like"/>
    <property type="match status" value="1"/>
</dbReference>
<dbReference type="InterPro" id="IPR001518">
    <property type="entry name" value="Arginosuc_synth"/>
</dbReference>
<dbReference type="SUPFAM" id="SSF69864">
    <property type="entry name" value="Argininosuccinate synthetase, C-terminal domain"/>
    <property type="match status" value="1"/>
</dbReference>
<feature type="binding site" evidence="9">
    <location>
        <position position="95"/>
    </location>
    <ligand>
        <name>L-citrulline</name>
        <dbReference type="ChEBI" id="CHEBI:57743"/>
    </ligand>
</feature>
<dbReference type="PROSITE" id="PS00564">
    <property type="entry name" value="ARGININOSUCCIN_SYN_1"/>
    <property type="match status" value="1"/>
</dbReference>
<accession>A0A6C1B7L8</accession>
<dbReference type="HAMAP" id="MF_00005">
    <property type="entry name" value="Arg_succ_synth_type1"/>
    <property type="match status" value="1"/>
</dbReference>
<dbReference type="Gene3D" id="1.20.5.470">
    <property type="entry name" value="Single helix bin"/>
    <property type="match status" value="1"/>
</dbReference>
<reference evidence="12 13" key="1">
    <citation type="submission" date="2020-02" db="EMBL/GenBank/DDBJ databases">
        <title>Nitrogenibacter mangrovi gen. nov., sp. nov. isolated from mangrove sediment, a denitrifying betaproteobacterium.</title>
        <authorList>
            <person name="Liao H."/>
            <person name="Tian Y."/>
        </authorList>
    </citation>
    <scope>NUCLEOTIDE SEQUENCE [LARGE SCALE GENOMIC DNA]</scope>
    <source>
        <strain evidence="12 13">M9-3-2</strain>
    </source>
</reference>
<evidence type="ECO:0000256" key="5">
    <source>
        <dbReference type="ARBA" id="ARBA00022598"/>
    </source>
</evidence>
<dbReference type="GO" id="GO:0000053">
    <property type="term" value="P:argininosuccinate metabolic process"/>
    <property type="evidence" value="ECO:0007669"/>
    <property type="project" value="TreeGrafter"/>
</dbReference>
<keyword evidence="7 9" id="KW-0547">Nucleotide-binding</keyword>
<dbReference type="Pfam" id="PF20979">
    <property type="entry name" value="Arginosuc_syn_C"/>
    <property type="match status" value="1"/>
</dbReference>
<comment type="pathway">
    <text evidence="1 9">Amino-acid biosynthesis; L-arginine biosynthesis; L-arginine from L-ornithine and carbamoyl phosphate: step 2/3.</text>
</comment>
<keyword evidence="9" id="KW-0963">Cytoplasm</keyword>
<feature type="domain" description="Arginosuccinate synthase-like N-terminal" evidence="10">
    <location>
        <begin position="6"/>
        <end position="169"/>
    </location>
</feature>
<keyword evidence="13" id="KW-1185">Reference proteome</keyword>
<dbReference type="PROSITE" id="PS00565">
    <property type="entry name" value="ARGININOSUCCIN_SYN_2"/>
    <property type="match status" value="1"/>
</dbReference>
<feature type="binding site" evidence="9">
    <location>
        <position position="90"/>
    </location>
    <ligand>
        <name>L-citrulline</name>
        <dbReference type="ChEBI" id="CHEBI:57743"/>
    </ligand>
</feature>
<dbReference type="EMBL" id="CP048836">
    <property type="protein sequence ID" value="QID18234.1"/>
    <property type="molecule type" value="Genomic_DNA"/>
</dbReference>
<dbReference type="GO" id="GO:0004055">
    <property type="term" value="F:argininosuccinate synthase activity"/>
    <property type="evidence" value="ECO:0007669"/>
    <property type="project" value="UniProtKB-UniRule"/>
</dbReference>
<keyword evidence="4 9" id="KW-0055">Arginine biosynthesis</keyword>
<gene>
    <name evidence="9" type="primary">argG</name>
    <name evidence="12" type="ORF">G3580_11655</name>
</gene>
<evidence type="ECO:0000256" key="3">
    <source>
        <dbReference type="ARBA" id="ARBA00012286"/>
    </source>
</evidence>
<feature type="binding site" evidence="9">
    <location>
        <position position="37"/>
    </location>
    <ligand>
        <name>ATP</name>
        <dbReference type="ChEBI" id="CHEBI:30616"/>
    </ligand>
</feature>
<feature type="binding site" evidence="9">
    <location>
        <position position="126"/>
    </location>
    <ligand>
        <name>L-aspartate</name>
        <dbReference type="ChEBI" id="CHEBI:29991"/>
    </ligand>
</feature>
<dbReference type="GO" id="GO:0005524">
    <property type="term" value="F:ATP binding"/>
    <property type="evidence" value="ECO:0007669"/>
    <property type="project" value="UniProtKB-UniRule"/>
</dbReference>
<feature type="binding site" evidence="9">
    <location>
        <position position="279"/>
    </location>
    <ligand>
        <name>L-citrulline</name>
        <dbReference type="ChEBI" id="CHEBI:57743"/>
    </ligand>
</feature>
<dbReference type="InterPro" id="IPR048268">
    <property type="entry name" value="Arginosuc_syn_C"/>
</dbReference>
<feature type="binding site" evidence="9">
    <location>
        <position position="267"/>
    </location>
    <ligand>
        <name>L-citrulline</name>
        <dbReference type="ChEBI" id="CHEBI:57743"/>
    </ligand>
</feature>
<dbReference type="GO" id="GO:0000050">
    <property type="term" value="P:urea cycle"/>
    <property type="evidence" value="ECO:0007669"/>
    <property type="project" value="TreeGrafter"/>
</dbReference>
<evidence type="ECO:0000256" key="9">
    <source>
        <dbReference type="HAMAP-Rule" id="MF_00005"/>
    </source>
</evidence>
<dbReference type="PANTHER" id="PTHR11587">
    <property type="entry name" value="ARGININOSUCCINATE SYNTHASE"/>
    <property type="match status" value="1"/>
</dbReference>
<comment type="subcellular location">
    <subcellularLocation>
        <location evidence="9">Cytoplasm</location>
    </subcellularLocation>
</comment>
<feature type="binding site" evidence="9">
    <location>
        <position position="122"/>
    </location>
    <ligand>
        <name>L-aspartate</name>
        <dbReference type="ChEBI" id="CHEBI:29991"/>
    </ligand>
</feature>
<dbReference type="InterPro" id="IPR014729">
    <property type="entry name" value="Rossmann-like_a/b/a_fold"/>
</dbReference>
<evidence type="ECO:0000256" key="6">
    <source>
        <dbReference type="ARBA" id="ARBA00022605"/>
    </source>
</evidence>
<protein>
    <recommendedName>
        <fullName evidence="3 9">Argininosuccinate synthase</fullName>
        <ecNumber evidence="3 9">6.3.4.5</ecNumber>
    </recommendedName>
    <alternativeName>
        <fullName evidence="9">Citrulline--aspartate ligase</fullName>
    </alternativeName>
</protein>
<feature type="binding site" evidence="9">
    <location>
        <position position="130"/>
    </location>
    <ligand>
        <name>L-citrulline</name>
        <dbReference type="ChEBI" id="CHEBI:57743"/>
    </ligand>
</feature>
<dbReference type="InterPro" id="IPR024074">
    <property type="entry name" value="AS_cat/multimer_dom_body"/>
</dbReference>
<feature type="binding site" evidence="9">
    <location>
        <begin position="10"/>
        <end position="18"/>
    </location>
    <ligand>
        <name>ATP</name>
        <dbReference type="ChEBI" id="CHEBI:30616"/>
    </ligand>
</feature>
<keyword evidence="6 9" id="KW-0028">Amino-acid biosynthesis</keyword>
<feature type="binding site" evidence="9">
    <location>
        <position position="120"/>
    </location>
    <ligand>
        <name>ATP</name>
        <dbReference type="ChEBI" id="CHEBI:30616"/>
    </ligand>
</feature>
<dbReference type="Gene3D" id="3.40.50.620">
    <property type="entry name" value="HUPs"/>
    <property type="match status" value="1"/>
</dbReference>
<feature type="binding site" evidence="9">
    <location>
        <position position="127"/>
    </location>
    <ligand>
        <name>L-aspartate</name>
        <dbReference type="ChEBI" id="CHEBI:29991"/>
    </ligand>
</feature>
<dbReference type="InterPro" id="IPR018223">
    <property type="entry name" value="Arginosuc_synth_CS"/>
</dbReference>
<evidence type="ECO:0000256" key="2">
    <source>
        <dbReference type="ARBA" id="ARBA00011881"/>
    </source>
</evidence>
<evidence type="ECO:0000259" key="11">
    <source>
        <dbReference type="Pfam" id="PF20979"/>
    </source>
</evidence>
<dbReference type="UniPathway" id="UPA00068">
    <property type="reaction ID" value="UER00113"/>
</dbReference>
<feature type="binding site" evidence="9">
    <location>
        <position position="126"/>
    </location>
    <ligand>
        <name>L-citrulline</name>
        <dbReference type="ChEBI" id="CHEBI:57743"/>
    </ligand>
</feature>
<dbReference type="EC" id="6.3.4.5" evidence="3 9"/>
<dbReference type="AlphaFoldDB" id="A0A6C1B7L8"/>
<evidence type="ECO:0000313" key="13">
    <source>
        <dbReference type="Proteomes" id="UP000501991"/>
    </source>
</evidence>
<evidence type="ECO:0000313" key="12">
    <source>
        <dbReference type="EMBL" id="QID18234.1"/>
    </source>
</evidence>
<comment type="catalytic activity">
    <reaction evidence="9">
        <text>L-citrulline + L-aspartate + ATP = 2-(N(omega)-L-arginino)succinate + AMP + diphosphate + H(+)</text>
        <dbReference type="Rhea" id="RHEA:10932"/>
        <dbReference type="ChEBI" id="CHEBI:15378"/>
        <dbReference type="ChEBI" id="CHEBI:29991"/>
        <dbReference type="ChEBI" id="CHEBI:30616"/>
        <dbReference type="ChEBI" id="CHEBI:33019"/>
        <dbReference type="ChEBI" id="CHEBI:57472"/>
        <dbReference type="ChEBI" id="CHEBI:57743"/>
        <dbReference type="ChEBI" id="CHEBI:456215"/>
        <dbReference type="EC" id="6.3.4.5"/>
    </reaction>
</comment>
<feature type="binding site" evidence="9">
    <location>
        <position position="191"/>
    </location>
    <ligand>
        <name>L-citrulline</name>
        <dbReference type="ChEBI" id="CHEBI:57743"/>
    </ligand>
</feature>
<evidence type="ECO:0000256" key="4">
    <source>
        <dbReference type="ARBA" id="ARBA00022571"/>
    </source>
</evidence>
<dbReference type="Gene3D" id="3.90.1260.10">
    <property type="entry name" value="Argininosuccinate synthetase, chain A, domain 2"/>
    <property type="match status" value="1"/>
</dbReference>
<dbReference type="PANTHER" id="PTHR11587:SF2">
    <property type="entry name" value="ARGININOSUCCINATE SYNTHASE"/>
    <property type="match status" value="1"/>
</dbReference>
<dbReference type="NCBIfam" id="NF001770">
    <property type="entry name" value="PRK00509.1"/>
    <property type="match status" value="1"/>
</dbReference>
<comment type="subunit">
    <text evidence="2 9">Homotetramer.</text>
</comment>
<dbReference type="CDD" id="cd01999">
    <property type="entry name" value="ASS"/>
    <property type="match status" value="1"/>
</dbReference>
<dbReference type="NCBIfam" id="TIGR00032">
    <property type="entry name" value="argG"/>
    <property type="match status" value="1"/>
</dbReference>